<reference evidence="2" key="1">
    <citation type="submission" date="2020-10" db="EMBL/GenBank/DDBJ databases">
        <authorList>
            <person name="Castelo-Branco R."/>
            <person name="Eusebio N."/>
            <person name="Adriana R."/>
            <person name="Vieira A."/>
            <person name="Brugerolle De Fraissinette N."/>
            <person name="Rezende De Castro R."/>
            <person name="Schneider M.P."/>
            <person name="Vasconcelos V."/>
            <person name="Leao P.N."/>
        </authorList>
    </citation>
    <scope>NUCLEOTIDE SEQUENCE</scope>
    <source>
        <strain evidence="2">LEGE 11467</strain>
    </source>
</reference>
<protein>
    <submittedName>
        <fullName evidence="2">Uncharacterized protein</fullName>
    </submittedName>
</protein>
<evidence type="ECO:0000313" key="2">
    <source>
        <dbReference type="EMBL" id="MBE9041160.1"/>
    </source>
</evidence>
<evidence type="ECO:0000256" key="1">
    <source>
        <dbReference type="SAM" id="MobiDB-lite"/>
    </source>
</evidence>
<evidence type="ECO:0000313" key="3">
    <source>
        <dbReference type="Proteomes" id="UP000621799"/>
    </source>
</evidence>
<sequence>MLTSILTIVLGTYVVLVFVVNFHEGQYDCESDLKYSWISPHPRKTQDGWSHPKTTRLTPSTFSIEHSQQTRNKRVA</sequence>
<dbReference type="EMBL" id="JADEXN010000159">
    <property type="protein sequence ID" value="MBE9041160.1"/>
    <property type="molecule type" value="Genomic_DNA"/>
</dbReference>
<gene>
    <name evidence="2" type="ORF">IQ235_10260</name>
</gene>
<keyword evidence="3" id="KW-1185">Reference proteome</keyword>
<name>A0A928W0Q8_9CYAN</name>
<organism evidence="2 3">
    <name type="scientific">Zarconia navalis LEGE 11467</name>
    <dbReference type="NCBI Taxonomy" id="1828826"/>
    <lineage>
        <taxon>Bacteria</taxon>
        <taxon>Bacillati</taxon>
        <taxon>Cyanobacteriota</taxon>
        <taxon>Cyanophyceae</taxon>
        <taxon>Oscillatoriophycideae</taxon>
        <taxon>Oscillatoriales</taxon>
        <taxon>Oscillatoriales incertae sedis</taxon>
        <taxon>Zarconia</taxon>
        <taxon>Zarconia navalis</taxon>
    </lineage>
</organism>
<dbReference type="Proteomes" id="UP000621799">
    <property type="component" value="Unassembled WGS sequence"/>
</dbReference>
<comment type="caution">
    <text evidence="2">The sequence shown here is derived from an EMBL/GenBank/DDBJ whole genome shotgun (WGS) entry which is preliminary data.</text>
</comment>
<proteinExistence type="predicted"/>
<feature type="compositionally biased region" description="Polar residues" evidence="1">
    <location>
        <begin position="55"/>
        <end position="70"/>
    </location>
</feature>
<dbReference type="AlphaFoldDB" id="A0A928W0Q8"/>
<dbReference type="RefSeq" id="WP_264321387.1">
    <property type="nucleotide sequence ID" value="NZ_JADEXN010000159.1"/>
</dbReference>
<feature type="region of interest" description="Disordered" evidence="1">
    <location>
        <begin position="41"/>
        <end position="76"/>
    </location>
</feature>
<accession>A0A928W0Q8</accession>